<name>A0A2K1P5D9_9BACT</name>
<protein>
    <submittedName>
        <fullName evidence="2">Carboxymuconolactone decarboxylase</fullName>
    </submittedName>
</protein>
<comment type="caution">
    <text evidence="2">The sequence shown here is derived from an EMBL/GenBank/DDBJ whole genome shotgun (WGS) entry which is preliminary data.</text>
</comment>
<dbReference type="GO" id="GO:0051920">
    <property type="term" value="F:peroxiredoxin activity"/>
    <property type="evidence" value="ECO:0007669"/>
    <property type="project" value="InterPro"/>
</dbReference>
<dbReference type="InterPro" id="IPR003779">
    <property type="entry name" value="CMD-like"/>
</dbReference>
<organism evidence="2 3">
    <name type="scientific">Petrotoga olearia DSM 13574</name>
    <dbReference type="NCBI Taxonomy" id="1122955"/>
    <lineage>
        <taxon>Bacteria</taxon>
        <taxon>Thermotogati</taxon>
        <taxon>Thermotogota</taxon>
        <taxon>Thermotogae</taxon>
        <taxon>Petrotogales</taxon>
        <taxon>Petrotogaceae</taxon>
        <taxon>Petrotoga</taxon>
    </lineage>
</organism>
<gene>
    <name evidence="2" type="ORF">X929_01190</name>
</gene>
<dbReference type="PANTHER" id="PTHR33570">
    <property type="entry name" value="4-CARBOXYMUCONOLACTONE DECARBOXYLASE FAMILY PROTEIN"/>
    <property type="match status" value="1"/>
</dbReference>
<dbReference type="InterPro" id="IPR029032">
    <property type="entry name" value="AhpD-like"/>
</dbReference>
<dbReference type="EMBL" id="AZRL01000003">
    <property type="protein sequence ID" value="PNR98009.1"/>
    <property type="molecule type" value="Genomic_DNA"/>
</dbReference>
<reference evidence="2 3" key="1">
    <citation type="submission" date="2013-12" db="EMBL/GenBank/DDBJ databases">
        <title>Comparative genomics of Petrotoga isolates.</title>
        <authorList>
            <person name="Nesbo C.L."/>
            <person name="Charchuk R."/>
            <person name="Chow K."/>
        </authorList>
    </citation>
    <scope>NUCLEOTIDE SEQUENCE [LARGE SCALE GENOMIC DNA]</scope>
    <source>
        <strain evidence="2 3">DSM 13574</strain>
    </source>
</reference>
<dbReference type="SUPFAM" id="SSF69118">
    <property type="entry name" value="AhpD-like"/>
    <property type="match status" value="1"/>
</dbReference>
<dbReference type="Proteomes" id="UP000236434">
    <property type="component" value="Unassembled WGS sequence"/>
</dbReference>
<dbReference type="Gene3D" id="1.20.1290.10">
    <property type="entry name" value="AhpD-like"/>
    <property type="match status" value="1"/>
</dbReference>
<dbReference type="PANTHER" id="PTHR33570:SF2">
    <property type="entry name" value="CARBOXYMUCONOLACTONE DECARBOXYLASE-LIKE DOMAIN-CONTAINING PROTEIN"/>
    <property type="match status" value="1"/>
</dbReference>
<proteinExistence type="predicted"/>
<evidence type="ECO:0000313" key="3">
    <source>
        <dbReference type="Proteomes" id="UP000236434"/>
    </source>
</evidence>
<feature type="domain" description="Carboxymuconolactone decarboxylase-like" evidence="1">
    <location>
        <begin position="161"/>
        <end position="242"/>
    </location>
</feature>
<evidence type="ECO:0000259" key="1">
    <source>
        <dbReference type="Pfam" id="PF02627"/>
    </source>
</evidence>
<dbReference type="RefSeq" id="WP_103066240.1">
    <property type="nucleotide sequence ID" value="NZ_AZRL01000003.1"/>
</dbReference>
<sequence length="252" mass="28408">MSAEKNNITGYFRALDELKSSDPEFARFFIHFAFDEVVNHAPLEPKTRMIVILATLLGCQGLELYRDMLPVALENDVTPVEAKEIVYQAVAYLGMGRVLPFLRVTNEIMQERGIALPLPPQATTTLEDRGEKGLQTQVDIFGKRMRETLNNEPAETRHIREWLAGNCFGDYYTRNGLNYAQRELITFFFLAAQGGCEAQLLSHATGNMLVGNDKSFLIRAVSQCIPYIGYPRALNALRCVNEAAEKLNKIKE</sequence>
<accession>A0A2K1P5D9</accession>
<evidence type="ECO:0000313" key="2">
    <source>
        <dbReference type="EMBL" id="PNR98009.1"/>
    </source>
</evidence>
<dbReference type="AlphaFoldDB" id="A0A2K1P5D9"/>
<dbReference type="OrthoDB" id="9802489at2"/>
<dbReference type="Pfam" id="PF02627">
    <property type="entry name" value="CMD"/>
    <property type="match status" value="2"/>
</dbReference>
<feature type="domain" description="Carboxymuconolactone decarboxylase-like" evidence="1">
    <location>
        <begin position="23"/>
        <end position="106"/>
    </location>
</feature>
<dbReference type="InterPro" id="IPR052512">
    <property type="entry name" value="4CMD/NDH-1_regulator"/>
</dbReference>